<reference evidence="4" key="1">
    <citation type="submission" date="2016-10" db="EMBL/GenBank/DDBJ databases">
        <authorList>
            <person name="Varghese N."/>
            <person name="Submissions S."/>
        </authorList>
    </citation>
    <scope>NUCLEOTIDE SEQUENCE [LARGE SCALE GENOMIC DNA]</scope>
    <source>
        <strain evidence="4">DSM 43163</strain>
    </source>
</reference>
<evidence type="ECO:0000259" key="2">
    <source>
        <dbReference type="Pfam" id="PF02371"/>
    </source>
</evidence>
<evidence type="ECO:0000259" key="1">
    <source>
        <dbReference type="Pfam" id="PF01548"/>
    </source>
</evidence>
<sequence>MSTGYDGRQIVGMDLHRRRSVLVRMTSEGRRLGKARITNSPAALRAEIARAGRRPKVVLEATYGWYWAADTLALAGAEVHLAHPLGVKAFCYRRVKNDERDAADLADLLRMGRLPEAWIAPQDVRDLRELTRYRCKLVAMRTSAKDQVHAVLAKLGIPVRHSDLFGPGGGAWLDGLALPQPYCGKVASLRQLIEVHTGEIGLLEEVIAELLAGHAGYRAIQALPGIGPVLAAVIVAEIGDITRFDRPERLCCWAGLTPRHRESDLKVARGHITKQGSTLLRWALIEAVQKQPVGSPVRATRDRIIARRGTQARNIAKVAAARRLLTLVFYGLRDGHVRALQHPARDAA</sequence>
<dbReference type="InterPro" id="IPR047650">
    <property type="entry name" value="Transpos_IS110"/>
</dbReference>
<dbReference type="InterPro" id="IPR002525">
    <property type="entry name" value="Transp_IS110-like_N"/>
</dbReference>
<evidence type="ECO:0000313" key="4">
    <source>
        <dbReference type="Proteomes" id="UP000236723"/>
    </source>
</evidence>
<dbReference type="PANTHER" id="PTHR33055:SF15">
    <property type="entry name" value="TRANSPOSASE-RELATED"/>
    <property type="match status" value="1"/>
</dbReference>
<keyword evidence="4" id="KW-1185">Reference proteome</keyword>
<protein>
    <submittedName>
        <fullName evidence="3">Transposase</fullName>
    </submittedName>
</protein>
<evidence type="ECO:0000313" key="3">
    <source>
        <dbReference type="EMBL" id="SEG95037.1"/>
    </source>
</evidence>
<feature type="domain" description="Transposase IS116/IS110/IS902 C-terminal" evidence="2">
    <location>
        <begin position="218"/>
        <end position="290"/>
    </location>
</feature>
<dbReference type="GO" id="GO:0004803">
    <property type="term" value="F:transposase activity"/>
    <property type="evidence" value="ECO:0007669"/>
    <property type="project" value="InterPro"/>
</dbReference>
<dbReference type="PANTHER" id="PTHR33055">
    <property type="entry name" value="TRANSPOSASE FOR INSERTION SEQUENCE ELEMENT IS1111A"/>
    <property type="match status" value="1"/>
</dbReference>
<dbReference type="Pfam" id="PF01548">
    <property type="entry name" value="DEDD_Tnp_IS110"/>
    <property type="match status" value="1"/>
</dbReference>
<proteinExistence type="predicted"/>
<organism evidence="3 4">
    <name type="scientific">Thermomonospora echinospora</name>
    <dbReference type="NCBI Taxonomy" id="1992"/>
    <lineage>
        <taxon>Bacteria</taxon>
        <taxon>Bacillati</taxon>
        <taxon>Actinomycetota</taxon>
        <taxon>Actinomycetes</taxon>
        <taxon>Streptosporangiales</taxon>
        <taxon>Thermomonosporaceae</taxon>
        <taxon>Thermomonospora</taxon>
    </lineage>
</organism>
<dbReference type="NCBIfam" id="NF033542">
    <property type="entry name" value="transpos_IS110"/>
    <property type="match status" value="1"/>
</dbReference>
<dbReference type="GO" id="GO:0003677">
    <property type="term" value="F:DNA binding"/>
    <property type="evidence" value="ECO:0007669"/>
    <property type="project" value="InterPro"/>
</dbReference>
<dbReference type="InterPro" id="IPR003346">
    <property type="entry name" value="Transposase_20"/>
</dbReference>
<dbReference type="AlphaFoldDB" id="A0A1H6EBA4"/>
<dbReference type="EMBL" id="FNVO01000061">
    <property type="protein sequence ID" value="SEG95037.1"/>
    <property type="molecule type" value="Genomic_DNA"/>
</dbReference>
<dbReference type="OrthoDB" id="9815354at2"/>
<name>A0A1H6EBA4_9ACTN</name>
<dbReference type="GO" id="GO:0006313">
    <property type="term" value="P:DNA transposition"/>
    <property type="evidence" value="ECO:0007669"/>
    <property type="project" value="InterPro"/>
</dbReference>
<accession>A0A1H6EBA4</accession>
<feature type="domain" description="Transposase IS110-like N-terminal" evidence="1">
    <location>
        <begin position="11"/>
        <end position="154"/>
    </location>
</feature>
<dbReference type="Pfam" id="PF02371">
    <property type="entry name" value="Transposase_20"/>
    <property type="match status" value="1"/>
</dbReference>
<dbReference type="Proteomes" id="UP000236723">
    <property type="component" value="Unassembled WGS sequence"/>
</dbReference>
<gene>
    <name evidence="3" type="ORF">SAMN04489712_1611</name>
</gene>